<dbReference type="Pfam" id="PF00903">
    <property type="entry name" value="Glyoxalase"/>
    <property type="match status" value="1"/>
</dbReference>
<feature type="domain" description="Glyoxalase/fosfomycin resistance/dioxygenase" evidence="1">
    <location>
        <begin position="8"/>
        <end position="108"/>
    </location>
</feature>
<sequence>MDLGQFSVSLAVKDIVESKKFYESLGFEAHPECGSIEDKWLILQLGTTVIGLFQDMFEDNILTFNPLDVRTVEAKLKEQGIDIQTPTSGDSGPAHCIVKDPDGNVIMFDQH</sequence>
<evidence type="ECO:0000313" key="2">
    <source>
        <dbReference type="EMBL" id="GAA0858737.1"/>
    </source>
</evidence>
<dbReference type="SUPFAM" id="SSF54593">
    <property type="entry name" value="Glyoxalase/Bleomycin resistance protein/Dihydroxybiphenyl dioxygenase"/>
    <property type="match status" value="1"/>
</dbReference>
<dbReference type="InterPro" id="IPR029068">
    <property type="entry name" value="Glyas_Bleomycin-R_OHBP_Dase"/>
</dbReference>
<accession>A0ABP3X3B4</accession>
<dbReference type="PANTHER" id="PTHR36503">
    <property type="entry name" value="BLR2520 PROTEIN"/>
    <property type="match status" value="1"/>
</dbReference>
<dbReference type="PANTHER" id="PTHR36503:SF1">
    <property type="entry name" value="BLR2520 PROTEIN"/>
    <property type="match status" value="1"/>
</dbReference>
<protein>
    <recommendedName>
        <fullName evidence="1">Glyoxalase/fosfomycin resistance/dioxygenase domain-containing protein</fullName>
    </recommendedName>
</protein>
<organism evidence="2 3">
    <name type="scientific">Aliiglaciecola litoralis</name>
    <dbReference type="NCBI Taxonomy" id="582857"/>
    <lineage>
        <taxon>Bacteria</taxon>
        <taxon>Pseudomonadati</taxon>
        <taxon>Pseudomonadota</taxon>
        <taxon>Gammaproteobacteria</taxon>
        <taxon>Alteromonadales</taxon>
        <taxon>Alteromonadaceae</taxon>
        <taxon>Aliiglaciecola</taxon>
    </lineage>
</organism>
<dbReference type="InterPro" id="IPR004360">
    <property type="entry name" value="Glyas_Fos-R_dOase_dom"/>
</dbReference>
<proteinExistence type="predicted"/>
<comment type="caution">
    <text evidence="2">The sequence shown here is derived from an EMBL/GenBank/DDBJ whole genome shotgun (WGS) entry which is preliminary data.</text>
</comment>
<dbReference type="Gene3D" id="3.10.180.10">
    <property type="entry name" value="2,3-Dihydroxybiphenyl 1,2-Dioxygenase, domain 1"/>
    <property type="match status" value="1"/>
</dbReference>
<keyword evidence="3" id="KW-1185">Reference proteome</keyword>
<reference evidence="3" key="1">
    <citation type="journal article" date="2019" name="Int. J. Syst. Evol. Microbiol.">
        <title>The Global Catalogue of Microorganisms (GCM) 10K type strain sequencing project: providing services to taxonomists for standard genome sequencing and annotation.</title>
        <authorList>
            <consortium name="The Broad Institute Genomics Platform"/>
            <consortium name="The Broad Institute Genome Sequencing Center for Infectious Disease"/>
            <person name="Wu L."/>
            <person name="Ma J."/>
        </authorList>
    </citation>
    <scope>NUCLEOTIDE SEQUENCE [LARGE SCALE GENOMIC DNA]</scope>
    <source>
        <strain evidence="3">JCM 15896</strain>
    </source>
</reference>
<name>A0ABP3X3B4_9ALTE</name>
<dbReference type="RefSeq" id="WP_343861312.1">
    <property type="nucleotide sequence ID" value="NZ_BAAAFD010000009.1"/>
</dbReference>
<evidence type="ECO:0000313" key="3">
    <source>
        <dbReference type="Proteomes" id="UP001500359"/>
    </source>
</evidence>
<evidence type="ECO:0000259" key="1">
    <source>
        <dbReference type="Pfam" id="PF00903"/>
    </source>
</evidence>
<dbReference type="EMBL" id="BAAAFD010000009">
    <property type="protein sequence ID" value="GAA0858737.1"/>
    <property type="molecule type" value="Genomic_DNA"/>
</dbReference>
<dbReference type="Proteomes" id="UP001500359">
    <property type="component" value="Unassembled WGS sequence"/>
</dbReference>
<gene>
    <name evidence="2" type="ORF">GCM10009114_29510</name>
</gene>